<reference evidence="2" key="1">
    <citation type="submission" date="2020-02" db="EMBL/GenBank/DDBJ databases">
        <authorList>
            <person name="Meier V. D."/>
        </authorList>
    </citation>
    <scope>NUCLEOTIDE SEQUENCE</scope>
    <source>
        <strain evidence="2">AVDCRST_MAG40</strain>
    </source>
</reference>
<dbReference type="InterPro" id="IPR050744">
    <property type="entry name" value="AI-2_Isomerase_LsrG"/>
</dbReference>
<dbReference type="PANTHER" id="PTHR33336:SF1">
    <property type="entry name" value="(4S)-4-HYDROXY-5-PHOSPHONOOXYPENTANE-2,3-DIONE ISOMERASE"/>
    <property type="match status" value="1"/>
</dbReference>
<dbReference type="Pfam" id="PF03992">
    <property type="entry name" value="ABM"/>
    <property type="match status" value="1"/>
</dbReference>
<keyword evidence="2" id="KW-0560">Oxidoreductase</keyword>
<dbReference type="GO" id="GO:0005829">
    <property type="term" value="C:cytosol"/>
    <property type="evidence" value="ECO:0007669"/>
    <property type="project" value="TreeGrafter"/>
</dbReference>
<dbReference type="Gene3D" id="3.30.70.100">
    <property type="match status" value="1"/>
</dbReference>
<accession>A0A6J4LX54</accession>
<dbReference type="InterPro" id="IPR011008">
    <property type="entry name" value="Dimeric_a/b-barrel"/>
</dbReference>
<sequence length="113" mass="12722">MIVVHVFVAVKPEMVPAFEAATLENARSSVQEPGVVRFDVVRQADDRTRFVLVEVYRTAEDPARHKATAHYAAWRDAVEPMMAEPRRSVRYDALFPDAAGWELPGETRRGGAR</sequence>
<feature type="domain" description="ABM" evidence="1">
    <location>
        <begin position="2"/>
        <end position="90"/>
    </location>
</feature>
<keyword evidence="2" id="KW-0503">Monooxygenase</keyword>
<dbReference type="SUPFAM" id="SSF54909">
    <property type="entry name" value="Dimeric alpha+beta barrel"/>
    <property type="match status" value="1"/>
</dbReference>
<proteinExistence type="predicted"/>
<dbReference type="PROSITE" id="PS51725">
    <property type="entry name" value="ABM"/>
    <property type="match status" value="1"/>
</dbReference>
<dbReference type="EMBL" id="CADCTX010000721">
    <property type="protein sequence ID" value="CAA9343779.1"/>
    <property type="molecule type" value="Genomic_DNA"/>
</dbReference>
<protein>
    <submittedName>
        <fullName evidence="2">Antibiotic biosynthesis monooxygenase</fullName>
    </submittedName>
</protein>
<dbReference type="GO" id="GO:0004497">
    <property type="term" value="F:monooxygenase activity"/>
    <property type="evidence" value="ECO:0007669"/>
    <property type="project" value="UniProtKB-KW"/>
</dbReference>
<gene>
    <name evidence="2" type="ORF">AVDCRST_MAG40-2528</name>
</gene>
<organism evidence="2">
    <name type="scientific">uncultured Gemmatimonadaceae bacterium</name>
    <dbReference type="NCBI Taxonomy" id="246130"/>
    <lineage>
        <taxon>Bacteria</taxon>
        <taxon>Pseudomonadati</taxon>
        <taxon>Gemmatimonadota</taxon>
        <taxon>Gemmatimonadia</taxon>
        <taxon>Gemmatimonadales</taxon>
        <taxon>Gemmatimonadaceae</taxon>
        <taxon>environmental samples</taxon>
    </lineage>
</organism>
<evidence type="ECO:0000313" key="2">
    <source>
        <dbReference type="EMBL" id="CAA9343779.1"/>
    </source>
</evidence>
<name>A0A6J4LX54_9BACT</name>
<evidence type="ECO:0000259" key="1">
    <source>
        <dbReference type="PROSITE" id="PS51725"/>
    </source>
</evidence>
<dbReference type="AlphaFoldDB" id="A0A6J4LX54"/>
<dbReference type="InterPro" id="IPR007138">
    <property type="entry name" value="ABM_dom"/>
</dbReference>
<dbReference type="PANTHER" id="PTHR33336">
    <property type="entry name" value="QUINOL MONOOXYGENASE YGIN-RELATED"/>
    <property type="match status" value="1"/>
</dbReference>